<protein>
    <submittedName>
        <fullName evidence="4">Transcriptional regulator, TetR family</fullName>
    </submittedName>
</protein>
<dbReference type="GO" id="GO:0003677">
    <property type="term" value="F:DNA binding"/>
    <property type="evidence" value="ECO:0007669"/>
    <property type="project" value="UniProtKB-UniRule"/>
</dbReference>
<dbReference type="Proteomes" id="UP000242957">
    <property type="component" value="Unassembled WGS sequence"/>
</dbReference>
<proteinExistence type="predicted"/>
<evidence type="ECO:0000256" key="1">
    <source>
        <dbReference type="ARBA" id="ARBA00023125"/>
    </source>
</evidence>
<evidence type="ECO:0000313" key="4">
    <source>
        <dbReference type="EMBL" id="SDO06118.1"/>
    </source>
</evidence>
<dbReference type="InterPro" id="IPR009057">
    <property type="entry name" value="Homeodomain-like_sf"/>
</dbReference>
<evidence type="ECO:0000256" key="2">
    <source>
        <dbReference type="PROSITE-ProRule" id="PRU00335"/>
    </source>
</evidence>
<keyword evidence="5" id="KW-1185">Reference proteome</keyword>
<dbReference type="Pfam" id="PF00440">
    <property type="entry name" value="TetR_N"/>
    <property type="match status" value="1"/>
</dbReference>
<evidence type="ECO:0000259" key="3">
    <source>
        <dbReference type="PROSITE" id="PS50977"/>
    </source>
</evidence>
<organism evidence="4 5">
    <name type="scientific">Pseudomonas jinjuensis</name>
    <dbReference type="NCBI Taxonomy" id="198616"/>
    <lineage>
        <taxon>Bacteria</taxon>
        <taxon>Pseudomonadati</taxon>
        <taxon>Pseudomonadota</taxon>
        <taxon>Gammaproteobacteria</taxon>
        <taxon>Pseudomonadales</taxon>
        <taxon>Pseudomonadaceae</taxon>
        <taxon>Pseudomonas</taxon>
    </lineage>
</organism>
<dbReference type="SUPFAM" id="SSF46689">
    <property type="entry name" value="Homeodomain-like"/>
    <property type="match status" value="1"/>
</dbReference>
<reference evidence="5" key="1">
    <citation type="submission" date="2016-10" db="EMBL/GenBank/DDBJ databases">
        <authorList>
            <person name="Varghese N."/>
            <person name="Submissions S."/>
        </authorList>
    </citation>
    <scope>NUCLEOTIDE SEQUENCE [LARGE SCALE GENOMIC DNA]</scope>
    <source>
        <strain evidence="5">JCM 21621</strain>
    </source>
</reference>
<dbReference type="RefSeq" id="WP_245726136.1">
    <property type="nucleotide sequence ID" value="NZ_FNIJ01000007.1"/>
</dbReference>
<dbReference type="Gene3D" id="1.10.357.10">
    <property type="entry name" value="Tetracycline Repressor, domain 2"/>
    <property type="match status" value="1"/>
</dbReference>
<feature type="domain" description="HTH tetR-type" evidence="3">
    <location>
        <begin position="24"/>
        <end position="84"/>
    </location>
</feature>
<dbReference type="STRING" id="198616.SAMN05216193_107187"/>
<dbReference type="PROSITE" id="PS50977">
    <property type="entry name" value="HTH_TETR_2"/>
    <property type="match status" value="1"/>
</dbReference>
<evidence type="ECO:0000313" key="5">
    <source>
        <dbReference type="Proteomes" id="UP000242957"/>
    </source>
</evidence>
<dbReference type="EMBL" id="FNIJ01000007">
    <property type="protein sequence ID" value="SDO06118.1"/>
    <property type="molecule type" value="Genomic_DNA"/>
</dbReference>
<accession>A0A1H0GGW9</accession>
<dbReference type="InterPro" id="IPR001647">
    <property type="entry name" value="HTH_TetR"/>
</dbReference>
<sequence>MQATDTREKIVSDHRPKMAEKKRLLMRTKLLDAAMRVFARQSTTPPVIDDVIREAKVSRGTFYRYFDSLDQVLVTLGQELSNQMTTDILPAYDVLSEPWQRIAVGFRLFLLRAVLDHKWAGFVTRADAWPHHALVAEYMARDLQAGKAAGQLDYGRLDATTDFLMGASAHGIQAILQGVENPHDYIDTCVHMAMTSLGCGRETCAHGVVFSVQYLQSWISGEMGSVRPVWALNLGSKEVREFLDHRPQASVA</sequence>
<dbReference type="AlphaFoldDB" id="A0A1H0GGW9"/>
<gene>
    <name evidence="4" type="ORF">SAMN05216193_107187</name>
</gene>
<keyword evidence="1 2" id="KW-0238">DNA-binding</keyword>
<name>A0A1H0GGW9_9PSED</name>
<feature type="DNA-binding region" description="H-T-H motif" evidence="2">
    <location>
        <begin position="47"/>
        <end position="66"/>
    </location>
</feature>
<dbReference type="PRINTS" id="PR00455">
    <property type="entry name" value="HTHTETR"/>
</dbReference>